<dbReference type="Gene3D" id="2.60.120.10">
    <property type="entry name" value="Jelly Rolls"/>
    <property type="match status" value="1"/>
</dbReference>
<evidence type="ECO:0000259" key="2">
    <source>
        <dbReference type="Pfam" id="PF07883"/>
    </source>
</evidence>
<dbReference type="PANTHER" id="PTHR35848">
    <property type="entry name" value="OXALATE-BINDING PROTEIN"/>
    <property type="match status" value="1"/>
</dbReference>
<feature type="domain" description="Cupin type-2" evidence="2">
    <location>
        <begin position="40"/>
        <end position="119"/>
    </location>
</feature>
<dbReference type="AlphaFoldDB" id="A0A3Q9V062"/>
<dbReference type="Proteomes" id="UP000285317">
    <property type="component" value="Chromosome"/>
</dbReference>
<dbReference type="InterPro" id="IPR051610">
    <property type="entry name" value="GPI/OXD"/>
</dbReference>
<name>A0A3Q9V062_9MICO</name>
<dbReference type="Pfam" id="PF07883">
    <property type="entry name" value="Cupin_2"/>
    <property type="match status" value="1"/>
</dbReference>
<protein>
    <recommendedName>
        <fullName evidence="2">Cupin type-2 domain-containing protein</fullName>
    </recommendedName>
</protein>
<dbReference type="InterPro" id="IPR011051">
    <property type="entry name" value="RmlC_Cupin_sf"/>
</dbReference>
<dbReference type="SUPFAM" id="SSF51182">
    <property type="entry name" value="RmlC-like cupins"/>
    <property type="match status" value="1"/>
</dbReference>
<dbReference type="InterPro" id="IPR014710">
    <property type="entry name" value="RmlC-like_jellyroll"/>
</dbReference>
<dbReference type="InterPro" id="IPR013096">
    <property type="entry name" value="Cupin_2"/>
</dbReference>
<gene>
    <name evidence="3" type="ORF">C1I64_15005</name>
</gene>
<accession>A0A3Q9V062</accession>
<dbReference type="GO" id="GO:0046872">
    <property type="term" value="F:metal ion binding"/>
    <property type="evidence" value="ECO:0007669"/>
    <property type="project" value="UniProtKB-KW"/>
</dbReference>
<evidence type="ECO:0000256" key="1">
    <source>
        <dbReference type="ARBA" id="ARBA00022723"/>
    </source>
</evidence>
<evidence type="ECO:0000313" key="3">
    <source>
        <dbReference type="EMBL" id="AZZ53214.1"/>
    </source>
</evidence>
<reference evidence="3 4" key="1">
    <citation type="submission" date="2018-03" db="EMBL/GenBank/DDBJ databases">
        <title>Bacteriophage NCPPB3778 and a type I-E CRISPR drive the evolution of the US Biological Select Agent, Rathayibacter toxicus.</title>
        <authorList>
            <person name="Davis E.W.II."/>
            <person name="Tabima J.F."/>
            <person name="Weisberg A.J."/>
            <person name="Dantas Lopes L."/>
            <person name="Wiseman M.S."/>
            <person name="Wiseman M.S."/>
            <person name="Pupko T."/>
            <person name="Belcher M.S."/>
            <person name="Sechler A.J."/>
            <person name="Tancos M.A."/>
            <person name="Schroeder B.K."/>
            <person name="Murray T.D."/>
            <person name="Luster D.G."/>
            <person name="Schneider W.L."/>
            <person name="Rogers E."/>
            <person name="Andreote F.D."/>
            <person name="Grunwald N.J."/>
            <person name="Putnam M.L."/>
            <person name="Chang J.H."/>
        </authorList>
    </citation>
    <scope>NUCLEOTIDE SEQUENCE [LARGE SCALE GENOMIC DNA]</scope>
    <source>
        <strain evidence="3 4">DSM 15932</strain>
    </source>
</reference>
<dbReference type="RefSeq" id="WP_127887753.1">
    <property type="nucleotide sequence ID" value="NZ_CP028137.1"/>
</dbReference>
<dbReference type="EMBL" id="CP028137">
    <property type="protein sequence ID" value="AZZ53214.1"/>
    <property type="molecule type" value="Genomic_DNA"/>
</dbReference>
<dbReference type="KEGG" id="rfs:C1I64_15005"/>
<sequence length="125" mass="13225">MQIQRSGEDARRRPLYGGSGVLDLEYYFRATTALPSSVMRFHLEPGTSEGEHVHLAGDAGSCSPESSDELYVVVLGEVVMTVDGESAVLRAGDALYAPAGSHHGVANESDAPAELILVFGPPTPR</sequence>
<proteinExistence type="predicted"/>
<organism evidence="3 4">
    <name type="scientific">Rathayibacter festucae DSM 15932</name>
    <dbReference type="NCBI Taxonomy" id="1328866"/>
    <lineage>
        <taxon>Bacteria</taxon>
        <taxon>Bacillati</taxon>
        <taxon>Actinomycetota</taxon>
        <taxon>Actinomycetes</taxon>
        <taxon>Micrococcales</taxon>
        <taxon>Microbacteriaceae</taxon>
        <taxon>Rathayibacter</taxon>
    </lineage>
</organism>
<keyword evidence="1" id="KW-0479">Metal-binding</keyword>
<evidence type="ECO:0000313" key="4">
    <source>
        <dbReference type="Proteomes" id="UP000285317"/>
    </source>
</evidence>